<dbReference type="OrthoDB" id="7376380at2"/>
<dbReference type="InterPro" id="IPR007864">
    <property type="entry name" value="UreE_C_dom"/>
</dbReference>
<dbReference type="GO" id="GO:0019627">
    <property type="term" value="P:urea metabolic process"/>
    <property type="evidence" value="ECO:0007669"/>
    <property type="project" value="InterPro"/>
</dbReference>
<evidence type="ECO:0000313" key="8">
    <source>
        <dbReference type="EMBL" id="ARU03581.1"/>
    </source>
</evidence>
<keyword evidence="3 5" id="KW-0533">Nickel</keyword>
<dbReference type="InterPro" id="IPR012406">
    <property type="entry name" value="UreE"/>
</dbReference>
<dbReference type="GO" id="GO:0051082">
    <property type="term" value="F:unfolded protein binding"/>
    <property type="evidence" value="ECO:0007669"/>
    <property type="project" value="UniProtKB-UniRule"/>
</dbReference>
<dbReference type="Proteomes" id="UP000196138">
    <property type="component" value="Chromosome"/>
</dbReference>
<keyword evidence="2 5" id="KW-0963">Cytoplasm</keyword>
<protein>
    <recommendedName>
        <fullName evidence="5">Urease accessory protein UreE</fullName>
    </recommendedName>
</protein>
<dbReference type="GO" id="GO:0016151">
    <property type="term" value="F:nickel cation binding"/>
    <property type="evidence" value="ECO:0007669"/>
    <property type="project" value="UniProtKB-UniRule"/>
</dbReference>
<comment type="subcellular location">
    <subcellularLocation>
        <location evidence="1 5">Cytoplasm</location>
    </subcellularLocation>
</comment>
<evidence type="ECO:0000256" key="1">
    <source>
        <dbReference type="ARBA" id="ARBA00004496"/>
    </source>
</evidence>
<dbReference type="HAMAP" id="MF_00822">
    <property type="entry name" value="UreE"/>
    <property type="match status" value="1"/>
</dbReference>
<name>A0A1Y0EJI1_9BURK</name>
<sequence>MLRVTHLVGQASDPGLAERLHELDHRGRLETVRLSRSDMARRRQQVRGDQGTELALLLDRDAALDNGAVLLLDADRAVVVALDEPPCLVLRAADAAQALELGYFAGNMHWKVRFDGARLCIALEGPRADYLARLAHLLQGGGIVAEPEAPAQPAHTGHAHALQGGPLAHGHAHVHHLGRAAA</sequence>
<feature type="region of interest" description="Disordered" evidence="6">
    <location>
        <begin position="147"/>
        <end position="169"/>
    </location>
</feature>
<evidence type="ECO:0000256" key="5">
    <source>
        <dbReference type="HAMAP-Rule" id="MF_00822"/>
    </source>
</evidence>
<reference evidence="8 9" key="1">
    <citation type="submission" date="2017-05" db="EMBL/GenBank/DDBJ databases">
        <authorList>
            <person name="Song R."/>
            <person name="Chenine A.L."/>
            <person name="Ruprecht R.M."/>
        </authorList>
    </citation>
    <scope>NUCLEOTIDE SEQUENCE [LARGE SCALE GENOMIC DNA]</scope>
    <source>
        <strain evidence="8 9">DSM 26136</strain>
    </source>
</reference>
<dbReference type="SUPFAM" id="SSF69737">
    <property type="entry name" value="Urease metallochaperone UreE, C-terminal domain"/>
    <property type="match status" value="1"/>
</dbReference>
<dbReference type="PIRSF" id="PIRSF036402">
    <property type="entry name" value="Ureas_acces_UreE"/>
    <property type="match status" value="1"/>
</dbReference>
<comment type="similarity">
    <text evidence="5">Belongs to the UreE family.</text>
</comment>
<proteinExistence type="inferred from homology"/>
<organism evidence="8 9">
    <name type="scientific">Comamonas serinivorans</name>
    <dbReference type="NCBI Taxonomy" id="1082851"/>
    <lineage>
        <taxon>Bacteria</taxon>
        <taxon>Pseudomonadati</taxon>
        <taxon>Pseudomonadota</taxon>
        <taxon>Betaproteobacteria</taxon>
        <taxon>Burkholderiales</taxon>
        <taxon>Comamonadaceae</taxon>
        <taxon>Comamonas</taxon>
    </lineage>
</organism>
<dbReference type="KEGG" id="cser:CCO03_01775"/>
<evidence type="ECO:0000259" key="7">
    <source>
        <dbReference type="SMART" id="SM00988"/>
    </source>
</evidence>
<evidence type="ECO:0000256" key="4">
    <source>
        <dbReference type="ARBA" id="ARBA00023186"/>
    </source>
</evidence>
<keyword evidence="9" id="KW-1185">Reference proteome</keyword>
<dbReference type="SMART" id="SM00988">
    <property type="entry name" value="UreE_N"/>
    <property type="match status" value="1"/>
</dbReference>
<dbReference type="InterPro" id="IPR036118">
    <property type="entry name" value="UreE_N_sf"/>
</dbReference>
<dbReference type="AlphaFoldDB" id="A0A1Y0EJI1"/>
<dbReference type="EMBL" id="CP021455">
    <property type="protein sequence ID" value="ARU03581.1"/>
    <property type="molecule type" value="Genomic_DNA"/>
</dbReference>
<dbReference type="InterPro" id="IPR004029">
    <property type="entry name" value="UreE_N"/>
</dbReference>
<comment type="function">
    <text evidence="5">Involved in urease metallocenter assembly. Binds nickel. Probably functions as a nickel donor during metallocenter assembly.</text>
</comment>
<dbReference type="Gene3D" id="2.60.260.20">
    <property type="entry name" value="Urease metallochaperone UreE, N-terminal domain"/>
    <property type="match status" value="1"/>
</dbReference>
<dbReference type="SUPFAM" id="SSF69287">
    <property type="entry name" value="Urease metallochaperone UreE, N-terminal domain"/>
    <property type="match status" value="1"/>
</dbReference>
<dbReference type="GO" id="GO:0005737">
    <property type="term" value="C:cytoplasm"/>
    <property type="evidence" value="ECO:0007669"/>
    <property type="project" value="UniProtKB-SubCell"/>
</dbReference>
<evidence type="ECO:0000313" key="9">
    <source>
        <dbReference type="Proteomes" id="UP000196138"/>
    </source>
</evidence>
<evidence type="ECO:0000256" key="6">
    <source>
        <dbReference type="SAM" id="MobiDB-lite"/>
    </source>
</evidence>
<dbReference type="GO" id="GO:0006457">
    <property type="term" value="P:protein folding"/>
    <property type="evidence" value="ECO:0007669"/>
    <property type="project" value="InterPro"/>
</dbReference>
<gene>
    <name evidence="5" type="primary">ureE</name>
    <name evidence="8" type="ORF">CCO03_01775</name>
</gene>
<dbReference type="Pfam" id="PF05194">
    <property type="entry name" value="UreE_C"/>
    <property type="match status" value="1"/>
</dbReference>
<feature type="domain" description="UreE urease accessory N-terminal" evidence="7">
    <location>
        <begin position="16"/>
        <end position="78"/>
    </location>
</feature>
<dbReference type="NCBIfam" id="NF009752">
    <property type="entry name" value="PRK13261.1-2"/>
    <property type="match status" value="1"/>
</dbReference>
<evidence type="ECO:0000256" key="3">
    <source>
        <dbReference type="ARBA" id="ARBA00022596"/>
    </source>
</evidence>
<dbReference type="GO" id="GO:0065003">
    <property type="term" value="P:protein-containing complex assembly"/>
    <property type="evidence" value="ECO:0007669"/>
    <property type="project" value="InterPro"/>
</dbReference>
<keyword evidence="4 5" id="KW-0143">Chaperone</keyword>
<accession>A0A1Y0EJI1</accession>
<dbReference type="RefSeq" id="WP_087276453.1">
    <property type="nucleotide sequence ID" value="NZ_CP021455.1"/>
</dbReference>
<evidence type="ECO:0000256" key="2">
    <source>
        <dbReference type="ARBA" id="ARBA00022490"/>
    </source>
</evidence>